<evidence type="ECO:0000259" key="3">
    <source>
        <dbReference type="Pfam" id="PF22893"/>
    </source>
</evidence>
<evidence type="ECO:0000313" key="5">
    <source>
        <dbReference type="Proteomes" id="UP000191004"/>
    </source>
</evidence>
<organism evidence="4 5">
    <name type="scientific">Trichoderma guizhouense</name>
    <dbReference type="NCBI Taxonomy" id="1491466"/>
    <lineage>
        <taxon>Eukaryota</taxon>
        <taxon>Fungi</taxon>
        <taxon>Dikarya</taxon>
        <taxon>Ascomycota</taxon>
        <taxon>Pezizomycotina</taxon>
        <taxon>Sordariomycetes</taxon>
        <taxon>Hypocreomycetidae</taxon>
        <taxon>Hypocreales</taxon>
        <taxon>Hypocreaceae</taxon>
        <taxon>Trichoderma</taxon>
    </lineage>
</organism>
<accession>A0A1T3CCM5</accession>
<dbReference type="EMBL" id="LVVK01000020">
    <property type="protein sequence ID" value="OPB38863.1"/>
    <property type="molecule type" value="Genomic_DNA"/>
</dbReference>
<proteinExistence type="predicted"/>
<name>A0A1T3CCM5_9HYPO</name>
<dbReference type="AlphaFoldDB" id="A0A1T3CCM5"/>
<protein>
    <submittedName>
        <fullName evidence="4">Uncharacterized protein</fullName>
    </submittedName>
</protein>
<dbReference type="PANTHER" id="PTHR46082">
    <property type="entry name" value="ATP/GTP-BINDING PROTEIN-RELATED"/>
    <property type="match status" value="1"/>
</dbReference>
<feature type="domain" description="Nucleoside phosphorylase" evidence="2">
    <location>
        <begin position="18"/>
        <end position="271"/>
    </location>
</feature>
<dbReference type="InterPro" id="IPR035994">
    <property type="entry name" value="Nucleoside_phosphorylase_sf"/>
</dbReference>
<reference evidence="4 5" key="1">
    <citation type="submission" date="2016-04" db="EMBL/GenBank/DDBJ databases">
        <title>Multiple horizontal gene transfer events from other fungi enriched the ability of the initially mycotrophic fungus Trichoderma (Ascomycota) to feed on dead plant biomass.</title>
        <authorList>
            <person name="Atanasova L."/>
            <person name="Chenthamara K."/>
            <person name="Zhang J."/>
            <person name="Grujic M."/>
            <person name="Henrissat B."/>
            <person name="Kuo A."/>
            <person name="Aertz A."/>
            <person name="Salamov A."/>
            <person name="Lipzen A."/>
            <person name="Labutti K."/>
            <person name="Barry K."/>
            <person name="Miao Y."/>
            <person name="Rahimi M.J."/>
            <person name="Shen Q."/>
            <person name="Grigoriev I.V."/>
            <person name="Kubicek C.P."/>
            <person name="Druzhinina I.S."/>
        </authorList>
    </citation>
    <scope>NUCLEOTIDE SEQUENCE [LARGE SCALE GENOMIC DNA]</scope>
    <source>
        <strain evidence="4 5">NJAU 4742</strain>
    </source>
</reference>
<gene>
    <name evidence="4" type="ORF">A0O28_0019690</name>
</gene>
<evidence type="ECO:0000259" key="2">
    <source>
        <dbReference type="Pfam" id="PF01048"/>
    </source>
</evidence>
<feature type="region of interest" description="Disordered" evidence="1">
    <location>
        <begin position="593"/>
        <end position="612"/>
    </location>
</feature>
<dbReference type="Pfam" id="PF22893">
    <property type="entry name" value="ULD_2"/>
    <property type="match status" value="1"/>
</dbReference>
<keyword evidence="5" id="KW-1185">Reference proteome</keyword>
<dbReference type="InterPro" id="IPR054464">
    <property type="entry name" value="ULD_fung"/>
</dbReference>
<dbReference type="Proteomes" id="UP000191004">
    <property type="component" value="Unassembled WGS sequence"/>
</dbReference>
<sequence length="746" mass="83888">MAAANAMLDEIHPSLPSNPNDSNSYTLGNIGRHNIVVACLPANHYGTNPAAVVANNLIHTFPSIRTRFMVGIGGGVPGSVDLRLGDIVVGYNVVQHDLGKVIQGSGVHRTGTPKSPPFSLLTAVSKLKAYHESSPSRVPRILQEMILKNPKMIKYTYPSSSRDRLFLATYPHGPDRADCDYCDIFKLVHRRPRRHNHPVIHYGNIASGNQVMKDAISRDKIAQELNVICFEMEAAGLGDTFPCLVIRGICDYSDSHKNEQWQEYAAATAAAYAKELLIEAIPEAVIESRLKPSGSSTAEPEAAPAPWQAMASSSQWTIYQILQPLLDWLRKQIWKQVTFSPVLVIDSRGCYLPFHLESIDSKEPFVDLLRHRFKDLGTNKIERGEWTLEYQHNGQQLDLSKDWQSIIKPNQVLIMRMIFRRQNNSSTKCPSCGFMNPGLQSDQVQCRRCSLNFRRIEEIQDIQISDDSANVQADRVEVSTEDVSASFPKPRPPKPQNPEDVSASFPRPRPPKPQNPEDDISRYKQVQLVDVEFKIGSPMVDQLILETALKLSPGDLSDIEYLAERLSLVYGLSEEDSLALSQKIDIQQAHIPSLQHQSPQSEESEQRRQPPMLATDKGQIHTSNISPMVKPNQQAVVMASAPSPNGLPTEMAQLGSADMAKVNELAAMVMKRATLQQRATTRMHLQSRLSIQQFAEFHARGLDPLLWWYQHQAFQALRQYAENPQRFQERWLWELANEPSNGQRQQ</sequence>
<dbReference type="GO" id="GO:0009116">
    <property type="term" value="P:nucleoside metabolic process"/>
    <property type="evidence" value="ECO:0007669"/>
    <property type="project" value="InterPro"/>
</dbReference>
<dbReference type="SUPFAM" id="SSF53167">
    <property type="entry name" value="Purine and uridine phosphorylases"/>
    <property type="match status" value="1"/>
</dbReference>
<evidence type="ECO:0000313" key="4">
    <source>
        <dbReference type="EMBL" id="OPB38863.1"/>
    </source>
</evidence>
<dbReference type="PANTHER" id="PTHR46082:SF11">
    <property type="entry name" value="AAA+ ATPASE DOMAIN-CONTAINING PROTEIN-RELATED"/>
    <property type="match status" value="1"/>
</dbReference>
<evidence type="ECO:0000256" key="1">
    <source>
        <dbReference type="SAM" id="MobiDB-lite"/>
    </source>
</evidence>
<dbReference type="InterPro" id="IPR053137">
    <property type="entry name" value="NLR-like"/>
</dbReference>
<dbReference type="Pfam" id="PF01048">
    <property type="entry name" value="PNP_UDP_1"/>
    <property type="match status" value="1"/>
</dbReference>
<comment type="caution">
    <text evidence="4">The sequence shown here is derived from an EMBL/GenBank/DDBJ whole genome shotgun (WGS) entry which is preliminary data.</text>
</comment>
<feature type="region of interest" description="Disordered" evidence="1">
    <location>
        <begin position="473"/>
        <end position="522"/>
    </location>
</feature>
<dbReference type="OrthoDB" id="10527022at2759"/>
<feature type="region of interest" description="Disordered" evidence="1">
    <location>
        <begin position="1"/>
        <end position="20"/>
    </location>
</feature>
<dbReference type="GO" id="GO:0003824">
    <property type="term" value="F:catalytic activity"/>
    <property type="evidence" value="ECO:0007669"/>
    <property type="project" value="InterPro"/>
</dbReference>
<dbReference type="InterPro" id="IPR000845">
    <property type="entry name" value="Nucleoside_phosphorylase_d"/>
</dbReference>
<dbReference type="Gene3D" id="3.40.50.1580">
    <property type="entry name" value="Nucleoside phosphorylase domain"/>
    <property type="match status" value="1"/>
</dbReference>
<feature type="domain" description="Ubiquitin-like" evidence="3">
    <location>
        <begin position="340"/>
        <end position="420"/>
    </location>
</feature>